<dbReference type="VEuPathDB" id="FungiDB:ASPWEDRAFT_620356"/>
<reference evidence="2" key="1">
    <citation type="journal article" date="2017" name="Genome Biol.">
        <title>Comparative genomics reveals high biological diversity and specific adaptations in the industrially and medically important fungal genus Aspergillus.</title>
        <authorList>
            <person name="de Vries R.P."/>
            <person name="Riley R."/>
            <person name="Wiebenga A."/>
            <person name="Aguilar-Osorio G."/>
            <person name="Amillis S."/>
            <person name="Uchima C.A."/>
            <person name="Anderluh G."/>
            <person name="Asadollahi M."/>
            <person name="Askin M."/>
            <person name="Barry K."/>
            <person name="Battaglia E."/>
            <person name="Bayram O."/>
            <person name="Benocci T."/>
            <person name="Braus-Stromeyer S.A."/>
            <person name="Caldana C."/>
            <person name="Canovas D."/>
            <person name="Cerqueira G.C."/>
            <person name="Chen F."/>
            <person name="Chen W."/>
            <person name="Choi C."/>
            <person name="Clum A."/>
            <person name="Dos Santos R.A."/>
            <person name="Damasio A.R."/>
            <person name="Diallinas G."/>
            <person name="Emri T."/>
            <person name="Fekete E."/>
            <person name="Flipphi M."/>
            <person name="Freyberg S."/>
            <person name="Gallo A."/>
            <person name="Gournas C."/>
            <person name="Habgood R."/>
            <person name="Hainaut M."/>
            <person name="Harispe M.L."/>
            <person name="Henrissat B."/>
            <person name="Hilden K.S."/>
            <person name="Hope R."/>
            <person name="Hossain A."/>
            <person name="Karabika E."/>
            <person name="Karaffa L."/>
            <person name="Karanyi Z."/>
            <person name="Krasevec N."/>
            <person name="Kuo A."/>
            <person name="Kusch H."/>
            <person name="LaButti K."/>
            <person name="Lagendijk E.L."/>
            <person name="Lapidus A."/>
            <person name="Levasseur A."/>
            <person name="Lindquist E."/>
            <person name="Lipzen A."/>
            <person name="Logrieco A.F."/>
            <person name="MacCabe A."/>
            <person name="Maekelae M.R."/>
            <person name="Malavazi I."/>
            <person name="Melin P."/>
            <person name="Meyer V."/>
            <person name="Mielnichuk N."/>
            <person name="Miskei M."/>
            <person name="Molnar A.P."/>
            <person name="Mule G."/>
            <person name="Ngan C.Y."/>
            <person name="Orejas M."/>
            <person name="Orosz E."/>
            <person name="Ouedraogo J.P."/>
            <person name="Overkamp K.M."/>
            <person name="Park H.-S."/>
            <person name="Perrone G."/>
            <person name="Piumi F."/>
            <person name="Punt P.J."/>
            <person name="Ram A.F."/>
            <person name="Ramon A."/>
            <person name="Rauscher S."/>
            <person name="Record E."/>
            <person name="Riano-Pachon D.M."/>
            <person name="Robert V."/>
            <person name="Roehrig J."/>
            <person name="Ruller R."/>
            <person name="Salamov A."/>
            <person name="Salih N.S."/>
            <person name="Samson R.A."/>
            <person name="Sandor E."/>
            <person name="Sanguinetti M."/>
            <person name="Schuetze T."/>
            <person name="Sepcic K."/>
            <person name="Shelest E."/>
            <person name="Sherlock G."/>
            <person name="Sophianopoulou V."/>
            <person name="Squina F.M."/>
            <person name="Sun H."/>
            <person name="Susca A."/>
            <person name="Todd R.B."/>
            <person name="Tsang A."/>
            <person name="Unkles S.E."/>
            <person name="van de Wiele N."/>
            <person name="van Rossen-Uffink D."/>
            <person name="Oliveira J.V."/>
            <person name="Vesth T.C."/>
            <person name="Visser J."/>
            <person name="Yu J.-H."/>
            <person name="Zhou M."/>
            <person name="Andersen M.R."/>
            <person name="Archer D.B."/>
            <person name="Baker S.E."/>
            <person name="Benoit I."/>
            <person name="Brakhage A.A."/>
            <person name="Braus G.H."/>
            <person name="Fischer R."/>
            <person name="Frisvad J.C."/>
            <person name="Goldman G.H."/>
            <person name="Houbraken J."/>
            <person name="Oakley B."/>
            <person name="Pocsi I."/>
            <person name="Scazzocchio C."/>
            <person name="Seiboth B."/>
            <person name="vanKuyk P.A."/>
            <person name="Wortman J."/>
            <person name="Dyer P.S."/>
            <person name="Grigoriev I.V."/>
        </authorList>
    </citation>
    <scope>NUCLEOTIDE SEQUENCE [LARGE SCALE GENOMIC DNA]</scope>
    <source>
        <strain evidence="2">DTO 134E9</strain>
    </source>
</reference>
<name>A0A1L9REU1_ASPWE</name>
<gene>
    <name evidence="1" type="ORF">ASPWEDRAFT_620356</name>
</gene>
<dbReference type="RefSeq" id="XP_040687064.1">
    <property type="nucleotide sequence ID" value="XM_040838614.1"/>
</dbReference>
<evidence type="ECO:0000313" key="2">
    <source>
        <dbReference type="Proteomes" id="UP000184383"/>
    </source>
</evidence>
<accession>A0A1L9REU1</accession>
<dbReference type="Proteomes" id="UP000184383">
    <property type="component" value="Unassembled WGS sequence"/>
</dbReference>
<sequence>MDVSLLKTYQADYDAVRNATSVVDLSIETLAGAGVRHAVKKWLNMVESGNKPPSADLAKELLDQFAMVQLESMTVTKDGFIDTAATREAIKNKLDGYLAVEYK</sequence>
<keyword evidence="2" id="KW-1185">Reference proteome</keyword>
<evidence type="ECO:0000313" key="1">
    <source>
        <dbReference type="EMBL" id="OJJ33387.1"/>
    </source>
</evidence>
<dbReference type="EMBL" id="KV878214">
    <property type="protein sequence ID" value="OJJ33387.1"/>
    <property type="molecule type" value="Genomic_DNA"/>
</dbReference>
<dbReference type="GeneID" id="63754462"/>
<dbReference type="AlphaFoldDB" id="A0A1L9REU1"/>
<proteinExistence type="predicted"/>
<protein>
    <submittedName>
        <fullName evidence="1">Uncharacterized protein</fullName>
    </submittedName>
</protein>
<organism evidence="1 2">
    <name type="scientific">Aspergillus wentii DTO 134E9</name>
    <dbReference type="NCBI Taxonomy" id="1073089"/>
    <lineage>
        <taxon>Eukaryota</taxon>
        <taxon>Fungi</taxon>
        <taxon>Dikarya</taxon>
        <taxon>Ascomycota</taxon>
        <taxon>Pezizomycotina</taxon>
        <taxon>Eurotiomycetes</taxon>
        <taxon>Eurotiomycetidae</taxon>
        <taxon>Eurotiales</taxon>
        <taxon>Aspergillaceae</taxon>
        <taxon>Aspergillus</taxon>
        <taxon>Aspergillus subgen. Cremei</taxon>
    </lineage>
</organism>